<protein>
    <recommendedName>
        <fullName evidence="1">DUSP domain-containing protein</fullName>
    </recommendedName>
</protein>
<dbReference type="Pfam" id="PF06337">
    <property type="entry name" value="DUSP"/>
    <property type="match status" value="1"/>
</dbReference>
<dbReference type="PROSITE" id="PS51283">
    <property type="entry name" value="DUSP"/>
    <property type="match status" value="1"/>
</dbReference>
<dbReference type="EMBL" id="NMUH01002612">
    <property type="protein sequence ID" value="MQM01060.1"/>
    <property type="molecule type" value="Genomic_DNA"/>
</dbReference>
<gene>
    <name evidence="2" type="ORF">Taro_033808</name>
</gene>
<dbReference type="OrthoDB" id="292964at2759"/>
<evidence type="ECO:0000259" key="1">
    <source>
        <dbReference type="PROSITE" id="PS51283"/>
    </source>
</evidence>
<dbReference type="InterPro" id="IPR006615">
    <property type="entry name" value="Pept_C19_DUSP"/>
</dbReference>
<dbReference type="SMART" id="SM00695">
    <property type="entry name" value="DUSP"/>
    <property type="match status" value="1"/>
</dbReference>
<evidence type="ECO:0000313" key="3">
    <source>
        <dbReference type="Proteomes" id="UP000652761"/>
    </source>
</evidence>
<dbReference type="GO" id="GO:0004843">
    <property type="term" value="F:cysteine-type deubiquitinase activity"/>
    <property type="evidence" value="ECO:0007669"/>
    <property type="project" value="InterPro"/>
</dbReference>
<accession>A0A843WDL0</accession>
<keyword evidence="3" id="KW-1185">Reference proteome</keyword>
<sequence length="125" mass="14599">MTIPNSSGFLYAQSCLPCTPEEEKSIIQGLDREAGSNRKKGDSYYLVSSRWWNEWEDYVGLQESPQISNDVSFHIPRRPGRIDNSELLSSEMDEENNELLLREGLMEEIDFKLVPQEVWKKLDEW</sequence>
<dbReference type="Gene3D" id="3.30.2230.10">
    <property type="entry name" value="DUSP-like"/>
    <property type="match status" value="1"/>
</dbReference>
<dbReference type="InterPro" id="IPR035927">
    <property type="entry name" value="DUSP-like_sf"/>
</dbReference>
<name>A0A843WDL0_COLES</name>
<comment type="caution">
    <text evidence="2">The sequence shown here is derived from an EMBL/GenBank/DDBJ whole genome shotgun (WGS) entry which is preliminary data.</text>
</comment>
<dbReference type="SUPFAM" id="SSF143791">
    <property type="entry name" value="DUSP-like"/>
    <property type="match status" value="1"/>
</dbReference>
<feature type="domain" description="DUSP" evidence="1">
    <location>
        <begin position="18"/>
        <end position="125"/>
    </location>
</feature>
<dbReference type="AlphaFoldDB" id="A0A843WDL0"/>
<reference evidence="2" key="1">
    <citation type="submission" date="2017-07" db="EMBL/GenBank/DDBJ databases">
        <title>Taro Niue Genome Assembly and Annotation.</title>
        <authorList>
            <person name="Atibalentja N."/>
            <person name="Keating K."/>
            <person name="Fields C.J."/>
        </authorList>
    </citation>
    <scope>NUCLEOTIDE SEQUENCE</scope>
    <source>
        <strain evidence="2">Niue_2</strain>
        <tissue evidence="2">Leaf</tissue>
    </source>
</reference>
<evidence type="ECO:0000313" key="2">
    <source>
        <dbReference type="EMBL" id="MQM01060.1"/>
    </source>
</evidence>
<dbReference type="Proteomes" id="UP000652761">
    <property type="component" value="Unassembled WGS sequence"/>
</dbReference>
<proteinExistence type="predicted"/>
<organism evidence="2 3">
    <name type="scientific">Colocasia esculenta</name>
    <name type="common">Wild taro</name>
    <name type="synonym">Arum esculentum</name>
    <dbReference type="NCBI Taxonomy" id="4460"/>
    <lineage>
        <taxon>Eukaryota</taxon>
        <taxon>Viridiplantae</taxon>
        <taxon>Streptophyta</taxon>
        <taxon>Embryophyta</taxon>
        <taxon>Tracheophyta</taxon>
        <taxon>Spermatophyta</taxon>
        <taxon>Magnoliopsida</taxon>
        <taxon>Liliopsida</taxon>
        <taxon>Araceae</taxon>
        <taxon>Aroideae</taxon>
        <taxon>Colocasieae</taxon>
        <taxon>Colocasia</taxon>
    </lineage>
</organism>